<sequence>MPDSFETEPARSPLRAELRQQLRQARRALTPHQQQQAAIGICQQLLAVEPFQQAACIATYLANDGEPDLAPVLEFCWQQQITTTVPVLHPFTRKHLLFLRYNPTTPMRVNRFNIAEPVLDCQQIQPLSRHHVILMPLVGFDKLGNRLGMGGGFYDRTLAVTSMQPDARPLFIGVAHDCQQVALLPMANWDIPCDLIVTPTRLIKPAPPASRAG</sequence>
<keyword evidence="6" id="KW-0436">Ligase</keyword>
<dbReference type="EMBL" id="CP031769">
    <property type="protein sequence ID" value="AXR07458.1"/>
    <property type="molecule type" value="Genomic_DNA"/>
</dbReference>
<dbReference type="Pfam" id="PF01812">
    <property type="entry name" value="5-FTHF_cyc-lig"/>
    <property type="match status" value="1"/>
</dbReference>
<evidence type="ECO:0000256" key="2">
    <source>
        <dbReference type="ARBA" id="ARBA00022741"/>
    </source>
</evidence>
<dbReference type="EC" id="6.3.3.2" evidence="5"/>
<comment type="cofactor">
    <cofactor evidence="5">
        <name>Mg(2+)</name>
        <dbReference type="ChEBI" id="CHEBI:18420"/>
    </cofactor>
</comment>
<keyword evidence="2 4" id="KW-0547">Nucleotide-binding</keyword>
<keyword evidence="5" id="KW-0479">Metal-binding</keyword>
<dbReference type="InterPro" id="IPR024185">
    <property type="entry name" value="FTHF_cligase-like_sf"/>
</dbReference>
<dbReference type="PANTHER" id="PTHR23407:SF1">
    <property type="entry name" value="5-FORMYLTETRAHYDROFOLATE CYCLO-LIGASE"/>
    <property type="match status" value="1"/>
</dbReference>
<dbReference type="PIRSF" id="PIRSF006806">
    <property type="entry name" value="FTHF_cligase"/>
    <property type="match status" value="1"/>
</dbReference>
<dbReference type="KEGG" id="salm:D0Y50_14530"/>
<dbReference type="GO" id="GO:0046872">
    <property type="term" value="F:metal ion binding"/>
    <property type="evidence" value="ECO:0007669"/>
    <property type="project" value="UniProtKB-KW"/>
</dbReference>
<evidence type="ECO:0000256" key="5">
    <source>
        <dbReference type="RuleBase" id="RU361279"/>
    </source>
</evidence>
<dbReference type="RefSeq" id="WP_117317613.1">
    <property type="nucleotide sequence ID" value="NZ_CP031769.1"/>
</dbReference>
<feature type="binding site" evidence="4">
    <location>
        <position position="66"/>
    </location>
    <ligand>
        <name>substrate</name>
    </ligand>
</feature>
<dbReference type="NCBIfam" id="TIGR02727">
    <property type="entry name" value="MTHFS_bact"/>
    <property type="match status" value="1"/>
</dbReference>
<name>A0A346NPK1_9ALTE</name>
<evidence type="ECO:0000256" key="3">
    <source>
        <dbReference type="ARBA" id="ARBA00022840"/>
    </source>
</evidence>
<reference evidence="6 7" key="1">
    <citation type="submission" date="2018-08" db="EMBL/GenBank/DDBJ databases">
        <title>Salinimonas sediminis sp. nov., a piezophilic bacterium isolated from a deep-sea sediment sample from the New Britain Trench.</title>
        <authorList>
            <person name="Cao J."/>
        </authorList>
    </citation>
    <scope>NUCLEOTIDE SEQUENCE [LARGE SCALE GENOMIC DNA]</scope>
    <source>
        <strain evidence="6 7">N102</strain>
    </source>
</reference>
<proteinExistence type="inferred from homology"/>
<dbReference type="InterPro" id="IPR037171">
    <property type="entry name" value="NagB/RpiA_transferase-like"/>
</dbReference>
<keyword evidence="3 4" id="KW-0067">ATP-binding</keyword>
<comment type="similarity">
    <text evidence="1 5">Belongs to the 5-formyltetrahydrofolate cyclo-ligase family.</text>
</comment>
<dbReference type="GO" id="GO:0030272">
    <property type="term" value="F:5-formyltetrahydrofolate cyclo-ligase activity"/>
    <property type="evidence" value="ECO:0007669"/>
    <property type="project" value="UniProtKB-EC"/>
</dbReference>
<keyword evidence="7" id="KW-1185">Reference proteome</keyword>
<accession>A0A346NPK1</accession>
<dbReference type="PANTHER" id="PTHR23407">
    <property type="entry name" value="ATPASE INHIBITOR/5-FORMYLTETRAHYDROFOLATE CYCLO-LIGASE"/>
    <property type="match status" value="1"/>
</dbReference>
<protein>
    <recommendedName>
        <fullName evidence="5">5-formyltetrahydrofolate cyclo-ligase</fullName>
        <ecNumber evidence="5">6.3.3.2</ecNumber>
    </recommendedName>
</protein>
<evidence type="ECO:0000256" key="4">
    <source>
        <dbReference type="PIRSR" id="PIRSR006806-1"/>
    </source>
</evidence>
<organism evidence="6 7">
    <name type="scientific">Salinimonas sediminis</name>
    <dbReference type="NCBI Taxonomy" id="2303538"/>
    <lineage>
        <taxon>Bacteria</taxon>
        <taxon>Pseudomonadati</taxon>
        <taxon>Pseudomonadota</taxon>
        <taxon>Gammaproteobacteria</taxon>
        <taxon>Alteromonadales</taxon>
        <taxon>Alteromonadaceae</taxon>
        <taxon>Alteromonas/Salinimonas group</taxon>
        <taxon>Salinimonas</taxon>
    </lineage>
</organism>
<dbReference type="OrthoDB" id="9801938at2"/>
<dbReference type="GO" id="GO:0035999">
    <property type="term" value="P:tetrahydrofolate interconversion"/>
    <property type="evidence" value="ECO:0007669"/>
    <property type="project" value="TreeGrafter"/>
</dbReference>
<dbReference type="InterPro" id="IPR002698">
    <property type="entry name" value="FTHF_cligase"/>
</dbReference>
<evidence type="ECO:0000313" key="6">
    <source>
        <dbReference type="EMBL" id="AXR07458.1"/>
    </source>
</evidence>
<dbReference type="SUPFAM" id="SSF100950">
    <property type="entry name" value="NagB/RpiA/CoA transferase-like"/>
    <property type="match status" value="1"/>
</dbReference>
<dbReference type="AlphaFoldDB" id="A0A346NPK1"/>
<dbReference type="GO" id="GO:0005524">
    <property type="term" value="F:ATP binding"/>
    <property type="evidence" value="ECO:0007669"/>
    <property type="project" value="UniProtKB-KW"/>
</dbReference>
<evidence type="ECO:0000313" key="7">
    <source>
        <dbReference type="Proteomes" id="UP000262073"/>
    </source>
</evidence>
<keyword evidence="5" id="KW-0460">Magnesium</keyword>
<dbReference type="Gene3D" id="3.40.50.10420">
    <property type="entry name" value="NagB/RpiA/CoA transferase-like"/>
    <property type="match status" value="1"/>
</dbReference>
<dbReference type="GO" id="GO:0009396">
    <property type="term" value="P:folic acid-containing compound biosynthetic process"/>
    <property type="evidence" value="ECO:0007669"/>
    <property type="project" value="TreeGrafter"/>
</dbReference>
<evidence type="ECO:0000256" key="1">
    <source>
        <dbReference type="ARBA" id="ARBA00010638"/>
    </source>
</evidence>
<dbReference type="Proteomes" id="UP000262073">
    <property type="component" value="Chromosome"/>
</dbReference>
<feature type="binding site" evidence="4">
    <location>
        <begin position="146"/>
        <end position="154"/>
    </location>
    <ligand>
        <name>ATP</name>
        <dbReference type="ChEBI" id="CHEBI:30616"/>
    </ligand>
</feature>
<gene>
    <name evidence="6" type="ORF">D0Y50_14530</name>
</gene>
<feature type="binding site" evidence="4">
    <location>
        <position position="61"/>
    </location>
    <ligand>
        <name>substrate</name>
    </ligand>
</feature>
<comment type="catalytic activity">
    <reaction evidence="5">
        <text>(6S)-5-formyl-5,6,7,8-tetrahydrofolate + ATP = (6R)-5,10-methenyltetrahydrofolate + ADP + phosphate</text>
        <dbReference type="Rhea" id="RHEA:10488"/>
        <dbReference type="ChEBI" id="CHEBI:30616"/>
        <dbReference type="ChEBI" id="CHEBI:43474"/>
        <dbReference type="ChEBI" id="CHEBI:57455"/>
        <dbReference type="ChEBI" id="CHEBI:57457"/>
        <dbReference type="ChEBI" id="CHEBI:456216"/>
        <dbReference type="EC" id="6.3.3.2"/>
    </reaction>
</comment>